<proteinExistence type="predicted"/>
<dbReference type="EMBL" id="CM042010">
    <property type="protein sequence ID" value="KAI3781773.1"/>
    <property type="molecule type" value="Genomic_DNA"/>
</dbReference>
<keyword evidence="2" id="KW-1185">Reference proteome</keyword>
<evidence type="ECO:0000313" key="1">
    <source>
        <dbReference type="EMBL" id="KAI3781773.1"/>
    </source>
</evidence>
<reference evidence="2" key="1">
    <citation type="journal article" date="2022" name="Mol. Ecol. Resour.">
        <title>The genomes of chicory, endive, great burdock and yacon provide insights into Asteraceae palaeo-polyploidization history and plant inulin production.</title>
        <authorList>
            <person name="Fan W."/>
            <person name="Wang S."/>
            <person name="Wang H."/>
            <person name="Wang A."/>
            <person name="Jiang F."/>
            <person name="Liu H."/>
            <person name="Zhao H."/>
            <person name="Xu D."/>
            <person name="Zhang Y."/>
        </authorList>
    </citation>
    <scope>NUCLEOTIDE SEQUENCE [LARGE SCALE GENOMIC DNA]</scope>
    <source>
        <strain evidence="2">cv. Punajuju</strain>
    </source>
</reference>
<name>A0ACB9GFF0_CICIN</name>
<accession>A0ACB9GFF0</accession>
<protein>
    <submittedName>
        <fullName evidence="1">Uncharacterized protein</fullName>
    </submittedName>
</protein>
<reference evidence="1 2" key="2">
    <citation type="journal article" date="2022" name="Mol. Ecol. Resour.">
        <title>The genomes of chicory, endive, great burdock and yacon provide insights into Asteraceae paleo-polyploidization history and plant inulin production.</title>
        <authorList>
            <person name="Fan W."/>
            <person name="Wang S."/>
            <person name="Wang H."/>
            <person name="Wang A."/>
            <person name="Jiang F."/>
            <person name="Liu H."/>
            <person name="Zhao H."/>
            <person name="Xu D."/>
            <person name="Zhang Y."/>
        </authorList>
    </citation>
    <scope>NUCLEOTIDE SEQUENCE [LARGE SCALE GENOMIC DNA]</scope>
    <source>
        <strain evidence="2">cv. Punajuju</strain>
        <tissue evidence="1">Leaves</tissue>
    </source>
</reference>
<dbReference type="Proteomes" id="UP001055811">
    <property type="component" value="Linkage Group LG02"/>
</dbReference>
<gene>
    <name evidence="1" type="ORF">L2E82_11797</name>
</gene>
<comment type="caution">
    <text evidence="1">The sequence shown here is derived from an EMBL/GenBank/DDBJ whole genome shotgun (WGS) entry which is preliminary data.</text>
</comment>
<organism evidence="1 2">
    <name type="scientific">Cichorium intybus</name>
    <name type="common">Chicory</name>
    <dbReference type="NCBI Taxonomy" id="13427"/>
    <lineage>
        <taxon>Eukaryota</taxon>
        <taxon>Viridiplantae</taxon>
        <taxon>Streptophyta</taxon>
        <taxon>Embryophyta</taxon>
        <taxon>Tracheophyta</taxon>
        <taxon>Spermatophyta</taxon>
        <taxon>Magnoliopsida</taxon>
        <taxon>eudicotyledons</taxon>
        <taxon>Gunneridae</taxon>
        <taxon>Pentapetalae</taxon>
        <taxon>asterids</taxon>
        <taxon>campanulids</taxon>
        <taxon>Asterales</taxon>
        <taxon>Asteraceae</taxon>
        <taxon>Cichorioideae</taxon>
        <taxon>Cichorieae</taxon>
        <taxon>Cichoriinae</taxon>
        <taxon>Cichorium</taxon>
    </lineage>
</organism>
<sequence>MTGDLWTDENRGSVFQKCVEADMYDFALKLVADRPELAVNGSVLRVLARNLYAFITPRSFIVRAIVKEPNDAVRLLRIIWKNILKLPKATIDDILRGPADVFIQEDGKQKATQYSSQVLFIAAEIGNTEFLVELIREYPDLLWVTNDNNQTIFHVAVSHRRADIYNLLHEIGSMKDTITTMKDEEGNILLHLVGKNAKINRLHAVSGIQQMHHELLWFKEIRSATPYSYREWKNNHGQSPGELFKEEHKDMISVNEKLIKDTANQCMVAAALIASIAFAAAITVPGGYNQNNGIPMFVHNGYFTVFAISDAISLIFSSTSIFIFLSIFLSPYAAADFLELLPKKLILLLNHSNVGLF</sequence>
<evidence type="ECO:0000313" key="2">
    <source>
        <dbReference type="Proteomes" id="UP001055811"/>
    </source>
</evidence>